<feature type="transmembrane region" description="Helical" evidence="5">
    <location>
        <begin position="181"/>
        <end position="200"/>
    </location>
</feature>
<dbReference type="GO" id="GO:0005886">
    <property type="term" value="C:plasma membrane"/>
    <property type="evidence" value="ECO:0007669"/>
    <property type="project" value="TreeGrafter"/>
</dbReference>
<evidence type="ECO:0000313" key="7">
    <source>
        <dbReference type="Proteomes" id="UP000198728"/>
    </source>
</evidence>
<name>A0A1I1JL70_9RHOB</name>
<dbReference type="EMBL" id="FOLG01000005">
    <property type="protein sequence ID" value="SFC49284.1"/>
    <property type="molecule type" value="Genomic_DNA"/>
</dbReference>
<keyword evidence="7" id="KW-1185">Reference proteome</keyword>
<feature type="transmembrane region" description="Helical" evidence="5">
    <location>
        <begin position="96"/>
        <end position="116"/>
    </location>
</feature>
<dbReference type="InterPro" id="IPR038665">
    <property type="entry name" value="Voltage-dep_anion_channel_sf"/>
</dbReference>
<evidence type="ECO:0000256" key="5">
    <source>
        <dbReference type="SAM" id="Phobius"/>
    </source>
</evidence>
<dbReference type="RefSeq" id="WP_093360735.1">
    <property type="nucleotide sequence ID" value="NZ_FOLG01000005.1"/>
</dbReference>
<evidence type="ECO:0000256" key="1">
    <source>
        <dbReference type="ARBA" id="ARBA00004141"/>
    </source>
</evidence>
<dbReference type="Pfam" id="PF03595">
    <property type="entry name" value="SLAC1"/>
    <property type="match status" value="1"/>
</dbReference>
<reference evidence="6 7" key="1">
    <citation type="submission" date="2016-10" db="EMBL/GenBank/DDBJ databases">
        <authorList>
            <person name="de Groot N.N."/>
        </authorList>
    </citation>
    <scope>NUCLEOTIDE SEQUENCE [LARGE SCALE GENOMIC DNA]</scope>
    <source>
        <strain evidence="6 7">DSM 19548</strain>
    </source>
</reference>
<feature type="transmembrane region" description="Helical" evidence="5">
    <location>
        <begin position="21"/>
        <end position="42"/>
    </location>
</feature>
<organism evidence="6 7">
    <name type="scientific">Tropicimonas isoalkanivorans</name>
    <dbReference type="NCBI Taxonomy" id="441112"/>
    <lineage>
        <taxon>Bacteria</taxon>
        <taxon>Pseudomonadati</taxon>
        <taxon>Pseudomonadota</taxon>
        <taxon>Alphaproteobacteria</taxon>
        <taxon>Rhodobacterales</taxon>
        <taxon>Roseobacteraceae</taxon>
        <taxon>Tropicimonas</taxon>
    </lineage>
</organism>
<proteinExistence type="predicted"/>
<feature type="transmembrane region" description="Helical" evidence="5">
    <location>
        <begin position="54"/>
        <end position="76"/>
    </location>
</feature>
<feature type="transmembrane region" description="Helical" evidence="5">
    <location>
        <begin position="240"/>
        <end position="258"/>
    </location>
</feature>
<evidence type="ECO:0000313" key="6">
    <source>
        <dbReference type="EMBL" id="SFC49284.1"/>
    </source>
</evidence>
<dbReference type="AlphaFoldDB" id="A0A1I1JL70"/>
<dbReference type="Proteomes" id="UP000198728">
    <property type="component" value="Unassembled WGS sequence"/>
</dbReference>
<dbReference type="Gene3D" id="1.50.10.150">
    <property type="entry name" value="Voltage-dependent anion channel"/>
    <property type="match status" value="1"/>
</dbReference>
<dbReference type="InterPro" id="IPR004695">
    <property type="entry name" value="SLAC1/Mae1/Ssu1/TehA"/>
</dbReference>
<comment type="subcellular location">
    <subcellularLocation>
        <location evidence="1">Membrane</location>
        <topology evidence="1">Multi-pass membrane protein</topology>
    </subcellularLocation>
</comment>
<dbReference type="STRING" id="441112.SAMN04488094_105174"/>
<feature type="transmembrane region" description="Helical" evidence="5">
    <location>
        <begin position="296"/>
        <end position="318"/>
    </location>
</feature>
<feature type="transmembrane region" description="Helical" evidence="5">
    <location>
        <begin position="156"/>
        <end position="175"/>
    </location>
</feature>
<keyword evidence="3 5" id="KW-1133">Transmembrane helix</keyword>
<protein>
    <submittedName>
        <fullName evidence="6">Tellurite resistance protein</fullName>
    </submittedName>
</protein>
<dbReference type="InterPro" id="IPR052951">
    <property type="entry name" value="Tellurite_res_ion_channel"/>
</dbReference>
<dbReference type="CDD" id="cd09323">
    <property type="entry name" value="TDT_SLAC1_like"/>
    <property type="match status" value="1"/>
</dbReference>
<accession>A0A1I1JL70</accession>
<evidence type="ECO:0000256" key="3">
    <source>
        <dbReference type="ARBA" id="ARBA00022989"/>
    </source>
</evidence>
<dbReference type="PANTHER" id="PTHR37955">
    <property type="entry name" value="TELLURITE RESISTANCE PROTEIN TEHA"/>
    <property type="match status" value="1"/>
</dbReference>
<feature type="transmembrane region" description="Helical" evidence="5">
    <location>
        <begin position="122"/>
        <end position="144"/>
    </location>
</feature>
<gene>
    <name evidence="6" type="ORF">SAMN04488094_105174</name>
</gene>
<feature type="transmembrane region" description="Helical" evidence="5">
    <location>
        <begin position="270"/>
        <end position="290"/>
    </location>
</feature>
<keyword evidence="2 5" id="KW-0812">Transmembrane</keyword>
<dbReference type="GO" id="GO:0046583">
    <property type="term" value="F:monoatomic cation efflux transmembrane transporter activity"/>
    <property type="evidence" value="ECO:0007669"/>
    <property type="project" value="TreeGrafter"/>
</dbReference>
<sequence length="333" mass="35997">MPESVLPSIRDVPTGEVTARLAQFPVTFYAVVMGLAGLTLATRLAEQNLGVWPVLSNVFLAVTVAAFALISVAFGLKHRRYKANFIAEWMHPVKKAFFPAISISMLLIATALAHVLPGVGRVIWVFGAALQAVLMLAVVSGWIGHRPFQPMHISPAWFIPAVGNVVAPVAGVTFGFVEVSWLFFCAGLLFWLVLLTLVMNRLIFHDPLPGKLLPTLAILIAPPAVGFLAWLQLNGGQVDATARILVNLGYVFAAIVIVQAPKIRKSPFALSWWALSFPTAALTLATFRFASLTGSAMHLVLGWALYVVLLAIMVALVMRTAGAIRRKEICAPE</sequence>
<dbReference type="PANTHER" id="PTHR37955:SF1">
    <property type="entry name" value="DEP DOMAIN-CONTAINING PROTEIN"/>
    <property type="match status" value="1"/>
</dbReference>
<evidence type="ECO:0000256" key="2">
    <source>
        <dbReference type="ARBA" id="ARBA00022692"/>
    </source>
</evidence>
<evidence type="ECO:0000256" key="4">
    <source>
        <dbReference type="ARBA" id="ARBA00023136"/>
    </source>
</evidence>
<feature type="transmembrane region" description="Helical" evidence="5">
    <location>
        <begin position="212"/>
        <end position="234"/>
    </location>
</feature>
<dbReference type="OrthoDB" id="958273at2"/>
<keyword evidence="4 5" id="KW-0472">Membrane</keyword>